<dbReference type="STRING" id="1286171.EAL2_c05490"/>
<dbReference type="Pfam" id="PF07508">
    <property type="entry name" value="Recombinase"/>
    <property type="match status" value="1"/>
</dbReference>
<dbReference type="InterPro" id="IPR050639">
    <property type="entry name" value="SSR_resolvase"/>
</dbReference>
<dbReference type="Pfam" id="PF00239">
    <property type="entry name" value="Resolvase"/>
    <property type="match status" value="1"/>
</dbReference>
<feature type="domain" description="Recombinase" evidence="2">
    <location>
        <begin position="191"/>
        <end position="313"/>
    </location>
</feature>
<dbReference type="PANTHER" id="PTHR30461">
    <property type="entry name" value="DNA-INVERTASE FROM LAMBDOID PROPHAGE"/>
    <property type="match status" value="1"/>
</dbReference>
<dbReference type="SUPFAM" id="SSF53041">
    <property type="entry name" value="Resolvase-like"/>
    <property type="match status" value="1"/>
</dbReference>
<evidence type="ECO:0000313" key="4">
    <source>
        <dbReference type="Proteomes" id="UP000019591"/>
    </source>
</evidence>
<evidence type="ECO:0000259" key="1">
    <source>
        <dbReference type="PROSITE" id="PS51736"/>
    </source>
</evidence>
<dbReference type="EMBL" id="CP007452">
    <property type="protein sequence ID" value="AHM55851.1"/>
    <property type="molecule type" value="Genomic_DNA"/>
</dbReference>
<dbReference type="InterPro" id="IPR006119">
    <property type="entry name" value="Resolv_N"/>
</dbReference>
<evidence type="ECO:0000313" key="3">
    <source>
        <dbReference type="EMBL" id="AHM55851.1"/>
    </source>
</evidence>
<feature type="domain" description="Resolvase/invertase-type recombinase catalytic" evidence="1">
    <location>
        <begin position="35"/>
        <end position="183"/>
    </location>
</feature>
<reference evidence="3 4" key="1">
    <citation type="journal article" date="2014" name="Genome Announc.">
        <title>Complete Genome Sequence of Amino Acid-Utilizing Eubacterium acidaminophilum al-2 (DSM 3953).</title>
        <authorList>
            <person name="Poehlein A."/>
            <person name="Andreesen J.R."/>
            <person name="Daniel R."/>
        </authorList>
    </citation>
    <scope>NUCLEOTIDE SEQUENCE [LARGE SCALE GENOMIC DNA]</scope>
    <source>
        <strain evidence="3 4">DSM 3953</strain>
    </source>
</reference>
<dbReference type="SMART" id="SM00857">
    <property type="entry name" value="Resolvase"/>
    <property type="match status" value="1"/>
</dbReference>
<dbReference type="InterPro" id="IPR025827">
    <property type="entry name" value="Zn_ribbon_recom_dom"/>
</dbReference>
<proteinExistence type="predicted"/>
<dbReference type="HOGENOM" id="CLU_010686_0_5_9"/>
<gene>
    <name evidence="3" type="ORF">EAL2_c05490</name>
</gene>
<dbReference type="AlphaFoldDB" id="W8U4G5"/>
<organism evidence="3 4">
    <name type="scientific">Peptoclostridium acidaminophilum DSM 3953</name>
    <dbReference type="NCBI Taxonomy" id="1286171"/>
    <lineage>
        <taxon>Bacteria</taxon>
        <taxon>Bacillati</taxon>
        <taxon>Bacillota</taxon>
        <taxon>Clostridia</taxon>
        <taxon>Peptostreptococcales</taxon>
        <taxon>Peptoclostridiaceae</taxon>
        <taxon>Peptoclostridium</taxon>
    </lineage>
</organism>
<dbReference type="FunFam" id="3.90.1750.20:FF:000007">
    <property type="entry name" value="Site-specific recombinase"/>
    <property type="match status" value="1"/>
</dbReference>
<keyword evidence="4" id="KW-1185">Reference proteome</keyword>
<dbReference type="Proteomes" id="UP000019591">
    <property type="component" value="Chromosome"/>
</dbReference>
<dbReference type="GO" id="GO:0000150">
    <property type="term" value="F:DNA strand exchange activity"/>
    <property type="evidence" value="ECO:0007669"/>
    <property type="project" value="InterPro"/>
</dbReference>
<evidence type="ECO:0000259" key="2">
    <source>
        <dbReference type="PROSITE" id="PS51737"/>
    </source>
</evidence>
<dbReference type="eggNOG" id="COG1961">
    <property type="taxonomic scope" value="Bacteria"/>
</dbReference>
<dbReference type="PANTHER" id="PTHR30461:SF23">
    <property type="entry name" value="DNA RECOMBINASE-RELATED"/>
    <property type="match status" value="1"/>
</dbReference>
<dbReference type="CDD" id="cd00338">
    <property type="entry name" value="Ser_Recombinase"/>
    <property type="match status" value="1"/>
</dbReference>
<dbReference type="KEGG" id="eac:EAL2_c05490"/>
<dbReference type="Gene3D" id="3.40.50.1390">
    <property type="entry name" value="Resolvase, N-terminal catalytic domain"/>
    <property type="match status" value="1"/>
</dbReference>
<protein>
    <submittedName>
        <fullName evidence="3">Recombinase</fullName>
    </submittedName>
</protein>
<name>W8U4G5_PEPAC</name>
<accession>W8U4G5</accession>
<dbReference type="PROSITE" id="PS51737">
    <property type="entry name" value="RECOMBINASE_DNA_BIND"/>
    <property type="match status" value="1"/>
</dbReference>
<dbReference type="Gene3D" id="3.90.1750.20">
    <property type="entry name" value="Putative Large Serine Recombinase, Chain B, Domain 2"/>
    <property type="match status" value="1"/>
</dbReference>
<dbReference type="Pfam" id="PF13408">
    <property type="entry name" value="Zn_ribbon_recom"/>
    <property type="match status" value="1"/>
</dbReference>
<dbReference type="InterPro" id="IPR038109">
    <property type="entry name" value="DNA_bind_recomb_sf"/>
</dbReference>
<dbReference type="PROSITE" id="PS51736">
    <property type="entry name" value="RECOMBINASES_3"/>
    <property type="match status" value="1"/>
</dbReference>
<dbReference type="InterPro" id="IPR036162">
    <property type="entry name" value="Resolvase-like_N_sf"/>
</dbReference>
<dbReference type="PATRIC" id="fig|1286171.3.peg.491"/>
<dbReference type="InterPro" id="IPR011109">
    <property type="entry name" value="DNA_bind_recombinase_dom"/>
</dbReference>
<dbReference type="GO" id="GO:0003677">
    <property type="term" value="F:DNA binding"/>
    <property type="evidence" value="ECO:0007669"/>
    <property type="project" value="InterPro"/>
</dbReference>
<sequence>MFRGNMSHPKEVKIVRKVTKIVGNNALITMQPKLRVAAYCRVSTDSDEQLVSLEAQRTHYEAYIKANPNWEFSGIYYDEGISGTKKEKRTELLRLLADCENKRIDFIVTKSISRFARNTTDCLEIVRRLNEIGVSIYFEKENINTQSMDSELMLTILSSLAENESVSISQNNKWSIKRKFQNGTYKLSSPPYGYDYADGQLHVNAEQAEVVRRIFSEALSGSGTKKIANGLNAEGIPPQRGELWTSTSIRGILGNEKYTGDAIFQKTYTDKYFNKRYNNGEKDQYYIQNHHEAIISREDFEAVNEALLQRAKEKGIEIGTAKYQNRYLFSSRIKCSECGNTFKRRVHHGVPNKYIAWCCSKHLNDISACSMKFIREDSIHQAFITMINKLIFGRKWVVKPIIDSLKAASPADNRRRLKELEAKLEENAERRCALSNLAGKQYLDSAVFSSWQKELINDAVKLKDERDNLIHFEQDVMTKMSEVAKLMRYVSKPENELDSFNEELFKTFVEEIDVISQTEIAFKLKCGLTLKERLVR</sequence>